<dbReference type="GO" id="GO:0006520">
    <property type="term" value="P:amino acid metabolic process"/>
    <property type="evidence" value="ECO:0007669"/>
    <property type="project" value="TreeGrafter"/>
</dbReference>
<gene>
    <name evidence="3" type="ORF">LRAMOSA05936</name>
</gene>
<dbReference type="GO" id="GO:0008483">
    <property type="term" value="F:transaminase activity"/>
    <property type="evidence" value="ECO:0007669"/>
    <property type="project" value="TreeGrafter"/>
</dbReference>
<dbReference type="InterPro" id="IPR015424">
    <property type="entry name" value="PyrdxlP-dep_Trfase"/>
</dbReference>
<evidence type="ECO:0000313" key="3">
    <source>
        <dbReference type="EMBL" id="CDS13762.1"/>
    </source>
</evidence>
<evidence type="ECO:0000256" key="1">
    <source>
        <dbReference type="ARBA" id="ARBA00022898"/>
    </source>
</evidence>
<dbReference type="Pfam" id="PF00155">
    <property type="entry name" value="Aminotran_1_2"/>
    <property type="match status" value="1"/>
</dbReference>
<evidence type="ECO:0000259" key="2">
    <source>
        <dbReference type="Pfam" id="PF00155"/>
    </source>
</evidence>
<dbReference type="AlphaFoldDB" id="A0A077X420"/>
<dbReference type="CDD" id="cd00609">
    <property type="entry name" value="AAT_like"/>
    <property type="match status" value="1"/>
</dbReference>
<sequence>MTNETSNLSQRAIQSLNIANPMKDTLMDAWDYVFHPVNPVINLGVAQNDLMNEELSKKIPASIGFDLTDLNYGRPEGSDRLRQLVASTITRHFKPIQDVEPDHIIVTAGAGAAIFYLTMALTDPGDSILVVSPYYGNFDADVSFNSQVDLVPLYLNANGDDWDMHVDDKVLEQTMIDATNNKGKRVKALLITNPHNPFGRCFSLEGLKTLLQFASRHHLHVISDEVYGLSAFGDLVDQNDVKYIQQDNGFLSLLSFPNLDQVIDPSFVHVTYSMSKDFCMNGLRMGFVIDQHNKELRTLLSTSAMFSWASSISDRLVANILEDEAWVDHFLATNKQRLASAYKVAIDELVRHGLDFIPANAGHFVTVDARALLKKKKNGASLTIQDERWLWKNLLERGVYIASGHVFHTRSPGVFRVTFTIQEEKLRKGIAILAQVLQSSA</sequence>
<dbReference type="EMBL" id="LK023385">
    <property type="protein sequence ID" value="CDS13762.1"/>
    <property type="molecule type" value="Genomic_DNA"/>
</dbReference>
<dbReference type="InterPro" id="IPR050478">
    <property type="entry name" value="Ethylene_sulfur-biosynth"/>
</dbReference>
<organism evidence="3">
    <name type="scientific">Lichtheimia ramosa</name>
    <dbReference type="NCBI Taxonomy" id="688394"/>
    <lineage>
        <taxon>Eukaryota</taxon>
        <taxon>Fungi</taxon>
        <taxon>Fungi incertae sedis</taxon>
        <taxon>Mucoromycota</taxon>
        <taxon>Mucoromycotina</taxon>
        <taxon>Mucoromycetes</taxon>
        <taxon>Mucorales</taxon>
        <taxon>Lichtheimiaceae</taxon>
        <taxon>Lichtheimia</taxon>
    </lineage>
</organism>
<protein>
    <recommendedName>
        <fullName evidence="2">Aminotransferase class I/classII large domain-containing protein</fullName>
    </recommendedName>
</protein>
<dbReference type="InterPro" id="IPR004839">
    <property type="entry name" value="Aminotransferase_I/II_large"/>
</dbReference>
<dbReference type="GO" id="GO:0030170">
    <property type="term" value="F:pyridoxal phosphate binding"/>
    <property type="evidence" value="ECO:0007669"/>
    <property type="project" value="InterPro"/>
</dbReference>
<dbReference type="InterPro" id="IPR015421">
    <property type="entry name" value="PyrdxlP-dep_Trfase_major"/>
</dbReference>
<reference evidence="3" key="1">
    <citation type="journal article" date="2014" name="Genome Announc.">
        <title>De novo whole-genome sequence and genome annotation of Lichtheimia ramosa.</title>
        <authorList>
            <person name="Linde J."/>
            <person name="Schwartze V."/>
            <person name="Binder U."/>
            <person name="Lass-Florl C."/>
            <person name="Voigt K."/>
            <person name="Horn F."/>
        </authorList>
    </citation>
    <scope>NUCLEOTIDE SEQUENCE</scope>
    <source>
        <strain evidence="3">JMRC FSU:6197</strain>
    </source>
</reference>
<dbReference type="Gene3D" id="3.40.640.10">
    <property type="entry name" value="Type I PLP-dependent aspartate aminotransferase-like (Major domain)"/>
    <property type="match status" value="1"/>
</dbReference>
<feature type="domain" description="Aminotransferase class I/classII large" evidence="2">
    <location>
        <begin position="39"/>
        <end position="431"/>
    </location>
</feature>
<keyword evidence="1" id="KW-0663">Pyridoxal phosphate</keyword>
<dbReference type="InterPro" id="IPR015422">
    <property type="entry name" value="PyrdxlP-dep_Trfase_small"/>
</dbReference>
<accession>A0A077X420</accession>
<dbReference type="OrthoDB" id="7042322at2759"/>
<dbReference type="PRINTS" id="PR00753">
    <property type="entry name" value="ACCSYNTHASE"/>
</dbReference>
<dbReference type="Gene3D" id="3.90.1150.10">
    <property type="entry name" value="Aspartate Aminotransferase, domain 1"/>
    <property type="match status" value="1"/>
</dbReference>
<name>A0A077X420_9FUNG</name>
<dbReference type="PANTHER" id="PTHR43795:SF39">
    <property type="entry name" value="AMINOTRANSFERASE CLASS I_CLASSII DOMAIN-CONTAINING PROTEIN"/>
    <property type="match status" value="1"/>
</dbReference>
<dbReference type="SUPFAM" id="SSF53383">
    <property type="entry name" value="PLP-dependent transferases"/>
    <property type="match status" value="1"/>
</dbReference>
<proteinExistence type="predicted"/>
<dbReference type="PANTHER" id="PTHR43795">
    <property type="entry name" value="BIFUNCTIONAL ASPARTATE AMINOTRANSFERASE AND GLUTAMATE/ASPARTATE-PREPHENATE AMINOTRANSFERASE-RELATED"/>
    <property type="match status" value="1"/>
</dbReference>